<dbReference type="VEuPathDB" id="FungiDB:AeMF1_003847"/>
<gene>
    <name evidence="3" type="ORF">Ae201684_007960</name>
</gene>
<feature type="compositionally biased region" description="Pro residues" evidence="1">
    <location>
        <begin position="1"/>
        <end position="10"/>
    </location>
</feature>
<keyword evidence="4" id="KW-1185">Reference proteome</keyword>
<feature type="domain" description="WRKY19-like zinc finger" evidence="2">
    <location>
        <begin position="212"/>
        <end position="234"/>
    </location>
</feature>
<feature type="region of interest" description="Disordered" evidence="1">
    <location>
        <begin position="1"/>
        <end position="37"/>
    </location>
</feature>
<evidence type="ECO:0000259" key="2">
    <source>
        <dbReference type="Pfam" id="PF24906"/>
    </source>
</evidence>
<sequence length="323" mass="34918">MYSQQQPPPTHQQHHCRGYTPNRGGGGGGGYDNEVALPPLQSTFSTYANQTTEHSIDTRYATTTTTTAAMNPQPYYQPPTQAPTHQLHQAPPQPPQYQQPHYDPYPHASYNYQYNNNVHMDRNKQLDPALLEEALNECMPFIEPMMGVHATTAAVPDPRHVSPPATAQTMPRYDTYDANVAAYMQSGDAAVYSPSNDSQRKGEKSGGTSTQRLCRVAGCNKGIRSRGLCKGHGGGRRCQTAGCKISDQGGGHCIAHGGGRRCSVKDCTRSAQARGLCKCHGGGRPCKYAGCTKNSQRSGYCMAHGKLMATTATLVKAENVTAL</sequence>
<feature type="region of interest" description="Disordered" evidence="1">
    <location>
        <begin position="69"/>
        <end position="100"/>
    </location>
</feature>
<evidence type="ECO:0000256" key="1">
    <source>
        <dbReference type="SAM" id="MobiDB-lite"/>
    </source>
</evidence>
<dbReference type="PANTHER" id="PTHR31827">
    <property type="entry name" value="EMB|CAB89363.1"/>
    <property type="match status" value="1"/>
</dbReference>
<reference evidence="3 4" key="1">
    <citation type="submission" date="2019-07" db="EMBL/GenBank/DDBJ databases">
        <title>Genomics analysis of Aphanomyces spp. identifies a new class of oomycete effector associated with host adaptation.</title>
        <authorList>
            <person name="Gaulin E."/>
        </authorList>
    </citation>
    <scope>NUCLEOTIDE SEQUENCE [LARGE SCALE GENOMIC DNA]</scope>
    <source>
        <strain evidence="3 4">ATCC 201684</strain>
    </source>
</reference>
<organism evidence="3 4">
    <name type="scientific">Aphanomyces euteiches</name>
    <dbReference type="NCBI Taxonomy" id="100861"/>
    <lineage>
        <taxon>Eukaryota</taxon>
        <taxon>Sar</taxon>
        <taxon>Stramenopiles</taxon>
        <taxon>Oomycota</taxon>
        <taxon>Saprolegniomycetes</taxon>
        <taxon>Saprolegniales</taxon>
        <taxon>Verrucalvaceae</taxon>
        <taxon>Aphanomyces</taxon>
    </lineage>
</organism>
<dbReference type="Pfam" id="PF24906">
    <property type="entry name" value="Zf_WRKY19"/>
    <property type="match status" value="2"/>
</dbReference>
<comment type="caution">
    <text evidence="3">The sequence shown here is derived from an EMBL/GenBank/DDBJ whole genome shotgun (WGS) entry which is preliminary data.</text>
</comment>
<name>A0A6G0X6M8_9STRA</name>
<dbReference type="InterPro" id="IPR056866">
    <property type="entry name" value="Znf_WRKY19"/>
</dbReference>
<evidence type="ECO:0000313" key="4">
    <source>
        <dbReference type="Proteomes" id="UP000481153"/>
    </source>
</evidence>
<dbReference type="EMBL" id="VJMJ01000094">
    <property type="protein sequence ID" value="KAF0735642.1"/>
    <property type="molecule type" value="Genomic_DNA"/>
</dbReference>
<dbReference type="AlphaFoldDB" id="A0A6G0X6M8"/>
<proteinExistence type="predicted"/>
<accession>A0A6G0X6M8</accession>
<evidence type="ECO:0000313" key="3">
    <source>
        <dbReference type="EMBL" id="KAF0735642.1"/>
    </source>
</evidence>
<dbReference type="Proteomes" id="UP000481153">
    <property type="component" value="Unassembled WGS sequence"/>
</dbReference>
<protein>
    <recommendedName>
        <fullName evidence="2">WRKY19-like zinc finger domain-containing protein</fullName>
    </recommendedName>
</protein>
<feature type="domain" description="WRKY19-like zinc finger" evidence="2">
    <location>
        <begin position="259"/>
        <end position="282"/>
    </location>
</feature>
<dbReference type="PANTHER" id="PTHR31827:SF1">
    <property type="entry name" value="EMB|CAB89363.1"/>
    <property type="match status" value="1"/>
</dbReference>